<evidence type="ECO:0000313" key="5">
    <source>
        <dbReference type="Proteomes" id="UP000239590"/>
    </source>
</evidence>
<dbReference type="EMBL" id="PTRA01000001">
    <property type="protein sequence ID" value="PQA59861.1"/>
    <property type="molecule type" value="Genomic_DNA"/>
</dbReference>
<evidence type="ECO:0000259" key="3">
    <source>
        <dbReference type="PROSITE" id="PS51186"/>
    </source>
</evidence>
<comment type="caution">
    <text evidence="4">The sequence shown here is derived from an EMBL/GenBank/DDBJ whole genome shotgun (WGS) entry which is preliminary data.</text>
</comment>
<dbReference type="Proteomes" id="UP000239590">
    <property type="component" value="Unassembled WGS sequence"/>
</dbReference>
<dbReference type="RefSeq" id="WP_104711674.1">
    <property type="nucleotide sequence ID" value="NZ_PTRA01000001.1"/>
</dbReference>
<dbReference type="PANTHER" id="PTHR43420:SF47">
    <property type="entry name" value="N-ACETYLTRANSFERASE DOMAIN-CONTAINING PROTEIN"/>
    <property type="match status" value="1"/>
</dbReference>
<proteinExistence type="predicted"/>
<dbReference type="OrthoDB" id="9800604at2"/>
<reference evidence="5" key="1">
    <citation type="submission" date="2018-02" db="EMBL/GenBank/DDBJ databases">
        <title>Genome sequencing of Solimonas sp. HR-BB.</title>
        <authorList>
            <person name="Lee Y."/>
            <person name="Jeon C.O."/>
        </authorList>
    </citation>
    <scope>NUCLEOTIDE SEQUENCE [LARGE SCALE GENOMIC DNA]</scope>
    <source>
        <strain evidence="5">HR-U</strain>
    </source>
</reference>
<dbReference type="InterPro" id="IPR050680">
    <property type="entry name" value="YpeA/RimI_acetyltransf"/>
</dbReference>
<evidence type="ECO:0000256" key="1">
    <source>
        <dbReference type="ARBA" id="ARBA00022679"/>
    </source>
</evidence>
<organism evidence="4 5">
    <name type="scientific">Siphonobacter curvatus</name>
    <dbReference type="NCBI Taxonomy" id="2094562"/>
    <lineage>
        <taxon>Bacteria</taxon>
        <taxon>Pseudomonadati</taxon>
        <taxon>Bacteroidota</taxon>
        <taxon>Cytophagia</taxon>
        <taxon>Cytophagales</taxon>
        <taxon>Cytophagaceae</taxon>
        <taxon>Siphonobacter</taxon>
    </lineage>
</organism>
<keyword evidence="2" id="KW-0012">Acyltransferase</keyword>
<protein>
    <submittedName>
        <fullName evidence="4">GNAT family N-acetyltransferase</fullName>
    </submittedName>
</protein>
<feature type="domain" description="N-acetyltransferase" evidence="3">
    <location>
        <begin position="2"/>
        <end position="159"/>
    </location>
</feature>
<keyword evidence="1 4" id="KW-0808">Transferase</keyword>
<dbReference type="PROSITE" id="PS51186">
    <property type="entry name" value="GNAT"/>
    <property type="match status" value="1"/>
</dbReference>
<dbReference type="AlphaFoldDB" id="A0A2S7IQ74"/>
<evidence type="ECO:0000313" key="4">
    <source>
        <dbReference type="EMBL" id="PQA59861.1"/>
    </source>
</evidence>
<dbReference type="InterPro" id="IPR000182">
    <property type="entry name" value="GNAT_dom"/>
</dbReference>
<name>A0A2S7IQ74_9BACT</name>
<sequence length="165" mass="19358">MLHIRTAQPSDVSTIQSIAYAAWRPTYGAILSEEQSQFMLDWMYSTETLTKSFTDQIVFLLAYDNQKTAVGFAAFELKENQLVKLHKIYFLPDQQGRGYGRQLLEEVFRQALQRGGHFLELNVNRSNSARQFYERLGFEFSREEDNYIGRGYWMNDYVLRKELGV</sequence>
<evidence type="ECO:0000256" key="2">
    <source>
        <dbReference type="ARBA" id="ARBA00023315"/>
    </source>
</evidence>
<dbReference type="CDD" id="cd04301">
    <property type="entry name" value="NAT_SF"/>
    <property type="match status" value="1"/>
</dbReference>
<keyword evidence="5" id="KW-1185">Reference proteome</keyword>
<accession>A0A2S7IQ74</accession>
<dbReference type="SUPFAM" id="SSF55729">
    <property type="entry name" value="Acyl-CoA N-acyltransferases (Nat)"/>
    <property type="match status" value="1"/>
</dbReference>
<dbReference type="InterPro" id="IPR016181">
    <property type="entry name" value="Acyl_CoA_acyltransferase"/>
</dbReference>
<dbReference type="GO" id="GO:0016747">
    <property type="term" value="F:acyltransferase activity, transferring groups other than amino-acyl groups"/>
    <property type="evidence" value="ECO:0007669"/>
    <property type="project" value="InterPro"/>
</dbReference>
<dbReference type="Gene3D" id="3.40.630.30">
    <property type="match status" value="1"/>
</dbReference>
<dbReference type="Pfam" id="PF13673">
    <property type="entry name" value="Acetyltransf_10"/>
    <property type="match status" value="1"/>
</dbReference>
<gene>
    <name evidence="4" type="ORF">C5O19_09625</name>
</gene>
<dbReference type="PANTHER" id="PTHR43420">
    <property type="entry name" value="ACETYLTRANSFERASE"/>
    <property type="match status" value="1"/>
</dbReference>